<organism evidence="1 2">
    <name type="scientific">Neolecta irregularis (strain DAH-3)</name>
    <dbReference type="NCBI Taxonomy" id="1198029"/>
    <lineage>
        <taxon>Eukaryota</taxon>
        <taxon>Fungi</taxon>
        <taxon>Dikarya</taxon>
        <taxon>Ascomycota</taxon>
        <taxon>Taphrinomycotina</taxon>
        <taxon>Neolectales</taxon>
        <taxon>Neolectaceae</taxon>
        <taxon>Neolecta</taxon>
    </lineage>
</organism>
<comment type="caution">
    <text evidence="1">The sequence shown here is derived from an EMBL/GenBank/DDBJ whole genome shotgun (WGS) entry which is preliminary data.</text>
</comment>
<dbReference type="AlphaFoldDB" id="A0A1U7LVV5"/>
<accession>A0A1U7LVV5</accession>
<protein>
    <submittedName>
        <fullName evidence="1">Uncharacterized protein</fullName>
    </submittedName>
</protein>
<keyword evidence="2" id="KW-1185">Reference proteome</keyword>
<dbReference type="Proteomes" id="UP000186594">
    <property type="component" value="Unassembled WGS sequence"/>
</dbReference>
<sequence length="91" mass="10212">MEVKGSLQLASTTFSKSETLRRPEGLSRLAKWNNRAVSIGVIMLNRIDLLASFKKSDFVIFPFGVLREAFSTIVPIESISLRRLRNARTSA</sequence>
<evidence type="ECO:0000313" key="2">
    <source>
        <dbReference type="Proteomes" id="UP000186594"/>
    </source>
</evidence>
<reference evidence="1 2" key="1">
    <citation type="submission" date="2016-04" db="EMBL/GenBank/DDBJ databases">
        <title>Evolutionary innovation and constraint leading to complex multicellularity in the Ascomycota.</title>
        <authorList>
            <person name="Cisse O."/>
            <person name="Nguyen A."/>
            <person name="Hewitt D.A."/>
            <person name="Jedd G."/>
            <person name="Stajich J.E."/>
        </authorList>
    </citation>
    <scope>NUCLEOTIDE SEQUENCE [LARGE SCALE GENOMIC DNA]</scope>
    <source>
        <strain evidence="1 2">DAH-3</strain>
    </source>
</reference>
<dbReference type="EMBL" id="LXFE01000146">
    <property type="protein sequence ID" value="OLL26797.1"/>
    <property type="molecule type" value="Genomic_DNA"/>
</dbReference>
<name>A0A1U7LVV5_NEOID</name>
<gene>
    <name evidence="1" type="ORF">NEOLI_002053</name>
</gene>
<proteinExistence type="predicted"/>
<evidence type="ECO:0000313" key="1">
    <source>
        <dbReference type="EMBL" id="OLL26797.1"/>
    </source>
</evidence>